<sequence>MSSSSIPLIALITAGSAGLGATVAELFARNGMRVVINYASNAQRAEDLVAKLKAITTLQPQDGRTDYHAIKADLSSRADVERLVEEAVQAMCPSQTTTTTTTTTKKKLDVVFSNGGWTQIRNLFDLEDNMFDDDWDRCFTMNVKSHLWLMHAAKPYLEASWDEEARQSGSFITTASLAGVKVSGSSLAYAVTKAAQLHLAKGLAMLAAPKVRVNSVSPGLLLTEWGLKFPPERIQMMTESSKLRRLATVEDVAEQVLTFVKNKSVTGQNMVLDGGWGL</sequence>
<reference evidence="5" key="1">
    <citation type="submission" date="2014-12" db="EMBL/GenBank/DDBJ databases">
        <title>Genome Sequence of Valsa Canker Pathogens Uncovers a Specific Adaption of Colonization on Woody Bark.</title>
        <authorList>
            <person name="Yin Z."/>
            <person name="Liu H."/>
            <person name="Gao X."/>
            <person name="Li Z."/>
            <person name="Song N."/>
            <person name="Ke X."/>
            <person name="Dai Q."/>
            <person name="Wu Y."/>
            <person name="Sun Y."/>
            <person name="Xu J.-R."/>
            <person name="Kang Z.K."/>
            <person name="Wang L."/>
            <person name="Huang L."/>
        </authorList>
    </citation>
    <scope>NUCLEOTIDE SEQUENCE [LARGE SCALE GENOMIC DNA]</scope>
    <source>
        <strain evidence="5">03-8</strain>
    </source>
</reference>
<dbReference type="Gene3D" id="3.40.50.720">
    <property type="entry name" value="NAD(P)-binding Rossmann-like Domain"/>
    <property type="match status" value="1"/>
</dbReference>
<dbReference type="Proteomes" id="UP000078559">
    <property type="component" value="Chromosome 2"/>
</dbReference>
<feature type="signal peptide" evidence="4">
    <location>
        <begin position="1"/>
        <end position="24"/>
    </location>
</feature>
<dbReference type="PRINTS" id="PR00081">
    <property type="entry name" value="GDHRDH"/>
</dbReference>
<dbReference type="InterPro" id="IPR036291">
    <property type="entry name" value="NAD(P)-bd_dom_sf"/>
</dbReference>
<dbReference type="PANTHER" id="PTHR43618">
    <property type="entry name" value="7-ALPHA-HYDROXYSTEROID DEHYDROGENASE"/>
    <property type="match status" value="1"/>
</dbReference>
<dbReference type="PANTHER" id="PTHR43618:SF13">
    <property type="entry name" value="CHAIN DEHYDROGENASE, PUTATIVE (AFU_ORTHOLOGUE AFUA_1G17650)-RELATED"/>
    <property type="match status" value="1"/>
</dbReference>
<proteinExistence type="inferred from homology"/>
<organism evidence="5 6">
    <name type="scientific">Cytospora mali</name>
    <name type="common">Apple Valsa canker fungus</name>
    <name type="synonym">Valsa mali</name>
    <dbReference type="NCBI Taxonomy" id="578113"/>
    <lineage>
        <taxon>Eukaryota</taxon>
        <taxon>Fungi</taxon>
        <taxon>Dikarya</taxon>
        <taxon>Ascomycota</taxon>
        <taxon>Pezizomycotina</taxon>
        <taxon>Sordariomycetes</taxon>
        <taxon>Sordariomycetidae</taxon>
        <taxon>Diaporthales</taxon>
        <taxon>Cytosporaceae</taxon>
        <taxon>Cytospora</taxon>
    </lineage>
</organism>
<dbReference type="CDD" id="cd05233">
    <property type="entry name" value="SDR_c"/>
    <property type="match status" value="1"/>
</dbReference>
<dbReference type="SMR" id="A0A194VNS9"/>
<dbReference type="GO" id="GO:0016491">
    <property type="term" value="F:oxidoreductase activity"/>
    <property type="evidence" value="ECO:0007669"/>
    <property type="project" value="UniProtKB-KW"/>
</dbReference>
<keyword evidence="4" id="KW-0732">Signal</keyword>
<accession>A0A194VNS9</accession>
<name>A0A194VNS9_CYTMA</name>
<keyword evidence="3" id="KW-0560">Oxidoreductase</keyword>
<dbReference type="EMBL" id="CM003099">
    <property type="protein sequence ID" value="KUI65829.1"/>
    <property type="molecule type" value="Genomic_DNA"/>
</dbReference>
<feature type="chain" id="PRO_5008266684" evidence="4">
    <location>
        <begin position="25"/>
        <end position="278"/>
    </location>
</feature>
<dbReference type="InterPro" id="IPR002347">
    <property type="entry name" value="SDR_fam"/>
</dbReference>
<dbReference type="OrthoDB" id="37659at2759"/>
<dbReference type="InterPro" id="IPR052178">
    <property type="entry name" value="Sec_Metab_Biosynth_SDR"/>
</dbReference>
<evidence type="ECO:0000256" key="1">
    <source>
        <dbReference type="ARBA" id="ARBA00006484"/>
    </source>
</evidence>
<evidence type="ECO:0000256" key="4">
    <source>
        <dbReference type="SAM" id="SignalP"/>
    </source>
</evidence>
<evidence type="ECO:0000256" key="2">
    <source>
        <dbReference type="ARBA" id="ARBA00022857"/>
    </source>
</evidence>
<comment type="similarity">
    <text evidence="1">Belongs to the short-chain dehydrogenases/reductases (SDR) family.</text>
</comment>
<keyword evidence="6" id="KW-1185">Reference proteome</keyword>
<dbReference type="AlphaFoldDB" id="A0A194VNS9"/>
<dbReference type="SUPFAM" id="SSF51735">
    <property type="entry name" value="NAD(P)-binding Rossmann-fold domains"/>
    <property type="match status" value="1"/>
</dbReference>
<evidence type="ECO:0000256" key="3">
    <source>
        <dbReference type="ARBA" id="ARBA00023002"/>
    </source>
</evidence>
<dbReference type="Pfam" id="PF13561">
    <property type="entry name" value="adh_short_C2"/>
    <property type="match status" value="1"/>
</dbReference>
<gene>
    <name evidence="5" type="ORF">VM1G_01697</name>
</gene>
<evidence type="ECO:0000313" key="6">
    <source>
        <dbReference type="Proteomes" id="UP000078559"/>
    </source>
</evidence>
<evidence type="ECO:0000313" key="5">
    <source>
        <dbReference type="EMBL" id="KUI65829.1"/>
    </source>
</evidence>
<keyword evidence="2" id="KW-0521">NADP</keyword>
<protein>
    <submittedName>
        <fullName evidence="5">Granaticin polyketide synthase putative ketoacyl reductase 2</fullName>
    </submittedName>
</protein>